<gene>
    <name evidence="1" type="ORF">FIBSPDRAFT_903515</name>
</gene>
<organism evidence="1 2">
    <name type="scientific">Athelia psychrophila</name>
    <dbReference type="NCBI Taxonomy" id="1759441"/>
    <lineage>
        <taxon>Eukaryota</taxon>
        <taxon>Fungi</taxon>
        <taxon>Dikarya</taxon>
        <taxon>Basidiomycota</taxon>
        <taxon>Agaricomycotina</taxon>
        <taxon>Agaricomycetes</taxon>
        <taxon>Agaricomycetidae</taxon>
        <taxon>Atheliales</taxon>
        <taxon>Atheliaceae</taxon>
        <taxon>Athelia</taxon>
    </lineage>
</organism>
<keyword evidence="2" id="KW-1185">Reference proteome</keyword>
<sequence length="292" mass="32947">MSRDITWFWLGLAIPHHLDLNFHLSDFITGEDDQAISPWSQMVAEQAPRISRIQFTGSMAQLVTFATHFGSFPNLHDLSIYTLPQDKHGEILMDEARSFKHTVNVHSLTIQIPLFDPEWTAQHPLFMIPLPWNNLSECHTTLPSVSVFLHIILWASALMKLTVTFRCDFDEHHPSFGITSRPNICQLSISTIGDCPVVAMQSLRLPGLVNLNLDGHDWSITSSFMVIKSWQCIALHELELEVKSIPENINQQLQHLPSTLLNLEILTGEQDNGNSRLITALSSNTSLLPNLT</sequence>
<reference evidence="1 2" key="1">
    <citation type="journal article" date="2016" name="Mol. Biol. Evol.">
        <title>Comparative Genomics of Early-Diverging Mushroom-Forming Fungi Provides Insights into the Origins of Lignocellulose Decay Capabilities.</title>
        <authorList>
            <person name="Nagy L.G."/>
            <person name="Riley R."/>
            <person name="Tritt A."/>
            <person name="Adam C."/>
            <person name="Daum C."/>
            <person name="Floudas D."/>
            <person name="Sun H."/>
            <person name="Yadav J.S."/>
            <person name="Pangilinan J."/>
            <person name="Larsson K.H."/>
            <person name="Matsuura K."/>
            <person name="Barry K."/>
            <person name="Labutti K."/>
            <person name="Kuo R."/>
            <person name="Ohm R.A."/>
            <person name="Bhattacharya S.S."/>
            <person name="Shirouzu T."/>
            <person name="Yoshinaga Y."/>
            <person name="Martin F.M."/>
            <person name="Grigoriev I.V."/>
            <person name="Hibbett D.S."/>
        </authorList>
    </citation>
    <scope>NUCLEOTIDE SEQUENCE [LARGE SCALE GENOMIC DNA]</scope>
    <source>
        <strain evidence="1 2">CBS 109695</strain>
    </source>
</reference>
<name>A0A167VVK6_9AGAM</name>
<dbReference type="AlphaFoldDB" id="A0A167VVK6"/>
<dbReference type="EMBL" id="KV417840">
    <property type="protein sequence ID" value="KZP05419.1"/>
    <property type="molecule type" value="Genomic_DNA"/>
</dbReference>
<evidence type="ECO:0000313" key="2">
    <source>
        <dbReference type="Proteomes" id="UP000076532"/>
    </source>
</evidence>
<dbReference type="Proteomes" id="UP000076532">
    <property type="component" value="Unassembled WGS sequence"/>
</dbReference>
<protein>
    <submittedName>
        <fullName evidence="1">Uncharacterized protein</fullName>
    </submittedName>
</protein>
<evidence type="ECO:0000313" key="1">
    <source>
        <dbReference type="EMBL" id="KZP05419.1"/>
    </source>
</evidence>
<proteinExistence type="predicted"/>
<accession>A0A167VVK6</accession>